<gene>
    <name evidence="4" type="ORF">SE15_13375</name>
</gene>
<evidence type="ECO:0000313" key="5">
    <source>
        <dbReference type="Proteomes" id="UP000050544"/>
    </source>
</evidence>
<feature type="compositionally biased region" description="Pro residues" evidence="2">
    <location>
        <begin position="75"/>
        <end position="90"/>
    </location>
</feature>
<reference evidence="4 5" key="1">
    <citation type="submission" date="2015-07" db="EMBL/GenBank/DDBJ databases">
        <title>Whole genome sequence of Thermanaerothrix daxensis DSM 23592.</title>
        <authorList>
            <person name="Hemp J."/>
            <person name="Ward L.M."/>
            <person name="Pace L.A."/>
            <person name="Fischer W.W."/>
        </authorList>
    </citation>
    <scope>NUCLEOTIDE SEQUENCE [LARGE SCALE GENOMIC DNA]</scope>
    <source>
        <strain evidence="4 5">GNS-1</strain>
    </source>
</reference>
<dbReference type="PANTHER" id="PTHR34216:SF7">
    <property type="entry name" value="POLY-BETA-1,6-N-ACETYL-D-GLUCOSAMINE N-DEACETYLASE"/>
    <property type="match status" value="1"/>
</dbReference>
<dbReference type="STRING" id="869279.SE15_13375"/>
<proteinExistence type="predicted"/>
<feature type="domain" description="NodB homology" evidence="3">
    <location>
        <begin position="189"/>
        <end position="393"/>
    </location>
</feature>
<dbReference type="InterPro" id="IPR002509">
    <property type="entry name" value="NODB_dom"/>
</dbReference>
<dbReference type="GO" id="GO:0005975">
    <property type="term" value="P:carbohydrate metabolic process"/>
    <property type="evidence" value="ECO:0007669"/>
    <property type="project" value="InterPro"/>
</dbReference>
<dbReference type="GO" id="GO:0016810">
    <property type="term" value="F:hydrolase activity, acting on carbon-nitrogen (but not peptide) bonds"/>
    <property type="evidence" value="ECO:0007669"/>
    <property type="project" value="InterPro"/>
</dbReference>
<dbReference type="PROSITE" id="PS51677">
    <property type="entry name" value="NODB"/>
    <property type="match status" value="1"/>
</dbReference>
<keyword evidence="1" id="KW-0732">Signal</keyword>
<evidence type="ECO:0000256" key="1">
    <source>
        <dbReference type="ARBA" id="ARBA00022729"/>
    </source>
</evidence>
<dbReference type="Proteomes" id="UP000050544">
    <property type="component" value="Unassembled WGS sequence"/>
</dbReference>
<dbReference type="SUPFAM" id="SSF88713">
    <property type="entry name" value="Glycoside hydrolase/deacetylase"/>
    <property type="match status" value="1"/>
</dbReference>
<dbReference type="InterPro" id="IPR051398">
    <property type="entry name" value="Polysacch_Deacetylase"/>
</dbReference>
<dbReference type="Pfam" id="PF01522">
    <property type="entry name" value="Polysacc_deac_1"/>
    <property type="match status" value="1"/>
</dbReference>
<protein>
    <recommendedName>
        <fullName evidence="3">NodB homology domain-containing protein</fullName>
    </recommendedName>
</protein>
<dbReference type="AlphaFoldDB" id="A0A0P6YIB0"/>
<evidence type="ECO:0000313" key="4">
    <source>
        <dbReference type="EMBL" id="KPL82087.1"/>
    </source>
</evidence>
<feature type="compositionally biased region" description="Low complexity" evidence="2">
    <location>
        <begin position="64"/>
        <end position="74"/>
    </location>
</feature>
<feature type="region of interest" description="Disordered" evidence="2">
    <location>
        <begin position="44"/>
        <end position="90"/>
    </location>
</feature>
<dbReference type="Gene3D" id="3.20.20.370">
    <property type="entry name" value="Glycoside hydrolase/deacetylase"/>
    <property type="match status" value="1"/>
</dbReference>
<dbReference type="InterPro" id="IPR011330">
    <property type="entry name" value="Glyco_hydro/deAcase_b/a-brl"/>
</dbReference>
<dbReference type="CDD" id="cd10918">
    <property type="entry name" value="CE4_NodB_like_5s_6s"/>
    <property type="match status" value="1"/>
</dbReference>
<sequence length="393" mass="42898">MNLLSSPVGRHGRPSRWALWLVMSLWLSACATAWGATPVATPTALAPPSQTRAATPTAEPSAGPSSALFTLTPTPTAPSPTPTPLPTATPLPPFQTRLLLSGVTPQTYLDACTYLRLRWTPGNAAPGTIVVPFMYHSVRQSGRPIRDNITVSAAYLEASLKHAHELGFQTITTAQLADFLHHNAYIPPRSLLIIVDDRSQGSVRTHFLPLLETYDWTLTMAYITGVGNEREWQEIRDLVATGRVEVQAHGFLHNAETYFTETTPEEILHQEIEGPIAALEAHLGVRPRAFIWPGGNFTPRAIQVARQAGYDLGFTAYARGPLMFNWIPLGAPEQAMHDPLMVLPRYWGTTAYVNLDAAVAIGEEARAAAEAGRAQELAWYRQNCSAAEPLPAE</sequence>
<dbReference type="PANTHER" id="PTHR34216">
    <property type="match status" value="1"/>
</dbReference>
<accession>A0A0P6YIB0</accession>
<dbReference type="EMBL" id="LGKO01000006">
    <property type="protein sequence ID" value="KPL82087.1"/>
    <property type="molecule type" value="Genomic_DNA"/>
</dbReference>
<organism evidence="4 5">
    <name type="scientific">Thermanaerothrix daxensis</name>
    <dbReference type="NCBI Taxonomy" id="869279"/>
    <lineage>
        <taxon>Bacteria</taxon>
        <taxon>Bacillati</taxon>
        <taxon>Chloroflexota</taxon>
        <taxon>Anaerolineae</taxon>
        <taxon>Anaerolineales</taxon>
        <taxon>Anaerolineaceae</taxon>
        <taxon>Thermanaerothrix</taxon>
    </lineage>
</organism>
<evidence type="ECO:0000256" key="2">
    <source>
        <dbReference type="SAM" id="MobiDB-lite"/>
    </source>
</evidence>
<evidence type="ECO:0000259" key="3">
    <source>
        <dbReference type="PROSITE" id="PS51677"/>
    </source>
</evidence>
<comment type="caution">
    <text evidence="4">The sequence shown here is derived from an EMBL/GenBank/DDBJ whole genome shotgun (WGS) entry which is preliminary data.</text>
</comment>
<name>A0A0P6YIB0_9CHLR</name>
<keyword evidence="5" id="KW-1185">Reference proteome</keyword>